<dbReference type="FunFam" id="1.20.1200.10:FF:000001">
    <property type="entry name" value="Cob(I)yrinic acid a,c-diamide adenosyltransferase"/>
    <property type="match status" value="1"/>
</dbReference>
<evidence type="ECO:0000256" key="3">
    <source>
        <dbReference type="ARBA" id="ARBA00022679"/>
    </source>
</evidence>
<dbReference type="GO" id="GO:0005524">
    <property type="term" value="F:ATP binding"/>
    <property type="evidence" value="ECO:0007669"/>
    <property type="project" value="UniProtKB-UniRule"/>
</dbReference>
<comment type="subunit">
    <text evidence="2">Homotrimer.</text>
</comment>
<dbReference type="GO" id="GO:0008817">
    <property type="term" value="F:corrinoid adenosyltransferase activity"/>
    <property type="evidence" value="ECO:0007669"/>
    <property type="project" value="UniProtKB-ARBA"/>
</dbReference>
<feature type="domain" description="Cobalamin adenosyltransferase-like" evidence="12">
    <location>
        <begin position="74"/>
        <end position="242"/>
    </location>
</feature>
<keyword evidence="3 10" id="KW-0808">Transferase</keyword>
<comment type="function">
    <text evidence="7">Converts cob(I)alamin to adenosylcobalamin (adenosylcob(III)alamin), a coenzyme for methylmalonyl-CoA mutase, therefore participates in the final step of the vitamin B12 conversion. Generates adenosylcobalamin (AdoCbl) and directly delivers the cofactor to MUT in a transfer that is stimulated by ATP-binding to MMAB and gated by MMAA.</text>
</comment>
<organism evidence="13 14">
    <name type="scientific">Nannochloropsis salina CCMP1776</name>
    <dbReference type="NCBI Taxonomy" id="1027361"/>
    <lineage>
        <taxon>Eukaryota</taxon>
        <taxon>Sar</taxon>
        <taxon>Stramenopiles</taxon>
        <taxon>Ochrophyta</taxon>
        <taxon>Eustigmatophyceae</taxon>
        <taxon>Eustigmatales</taxon>
        <taxon>Monodopsidaceae</taxon>
        <taxon>Microchloropsis</taxon>
        <taxon>Microchloropsis salina</taxon>
    </lineage>
</organism>
<dbReference type="SUPFAM" id="SSF89028">
    <property type="entry name" value="Cobalamin adenosyltransferase-like"/>
    <property type="match status" value="1"/>
</dbReference>
<feature type="compositionally biased region" description="Basic and acidic residues" evidence="11">
    <location>
        <begin position="61"/>
        <end position="71"/>
    </location>
</feature>
<evidence type="ECO:0000313" key="13">
    <source>
        <dbReference type="EMBL" id="TFJ81473.1"/>
    </source>
</evidence>
<evidence type="ECO:0000256" key="11">
    <source>
        <dbReference type="SAM" id="MobiDB-lite"/>
    </source>
</evidence>
<evidence type="ECO:0000259" key="12">
    <source>
        <dbReference type="Pfam" id="PF01923"/>
    </source>
</evidence>
<keyword evidence="5 10" id="KW-0067">ATP-binding</keyword>
<dbReference type="GO" id="GO:0009235">
    <property type="term" value="P:cobalamin metabolic process"/>
    <property type="evidence" value="ECO:0007669"/>
    <property type="project" value="UniProtKB-ARBA"/>
</dbReference>
<evidence type="ECO:0000256" key="6">
    <source>
        <dbReference type="ARBA" id="ARBA00051988"/>
    </source>
</evidence>
<dbReference type="EMBL" id="SDOX01000127">
    <property type="protein sequence ID" value="TFJ81473.1"/>
    <property type="molecule type" value="Genomic_DNA"/>
</dbReference>
<evidence type="ECO:0000256" key="8">
    <source>
        <dbReference type="ARBA" id="ARBA00071654"/>
    </source>
</evidence>
<dbReference type="Gene3D" id="1.20.1200.10">
    <property type="entry name" value="Cobalamin adenosyltransferase-like"/>
    <property type="match status" value="1"/>
</dbReference>
<comment type="caution">
    <text evidence="13">The sequence shown here is derived from an EMBL/GenBank/DDBJ whole genome shotgun (WGS) entry which is preliminary data.</text>
</comment>
<name>A0A4D9CVG6_9STRA</name>
<sequence>MAPSILALAASAGSNVLGNERTLQKLQGAQLFVGSGVAFLWSMRRWQEWQRGLSGKAGSGGKERERKETKKSGIYTRTGDKGTSSLYNGERRPKNDLTFEALGATDELNAAIGVAKEHASAKSGLERPLSQIQSRLLDLGAAVATPAQTSDEHKRERTRFDHLHVVKVEEWIDDMDSRLPALKNFILPSGGVCSAHLHLARTICRRAERSIIPLVNSEQVDPEVGIYLNRLSDFLFVAARWAAKSEGHEETVWVKG</sequence>
<evidence type="ECO:0000256" key="2">
    <source>
        <dbReference type="ARBA" id="ARBA00011233"/>
    </source>
</evidence>
<evidence type="ECO:0000256" key="5">
    <source>
        <dbReference type="ARBA" id="ARBA00022840"/>
    </source>
</evidence>
<dbReference type="PANTHER" id="PTHR12213:SF0">
    <property type="entry name" value="CORRINOID ADENOSYLTRANSFERASE MMAB"/>
    <property type="match status" value="1"/>
</dbReference>
<evidence type="ECO:0000256" key="4">
    <source>
        <dbReference type="ARBA" id="ARBA00022741"/>
    </source>
</evidence>
<evidence type="ECO:0000256" key="7">
    <source>
        <dbReference type="ARBA" id="ARBA00056747"/>
    </source>
</evidence>
<dbReference type="Pfam" id="PF01923">
    <property type="entry name" value="Cob_adeno_trans"/>
    <property type="match status" value="1"/>
</dbReference>
<proteinExistence type="inferred from homology"/>
<comment type="catalytic activity">
    <reaction evidence="6">
        <text>cob(I)alamin-[corrinoid adenosyltransferase] + ATP = apo-[corrinoid adenosyltransferase] + adenosylcob(III)alamin + triphosphate</text>
        <dbReference type="Rhea" id="RHEA:56796"/>
        <dbReference type="Rhea" id="RHEA-COMP:14743"/>
        <dbReference type="Rhea" id="RHEA-COMP:14744"/>
        <dbReference type="ChEBI" id="CHEBI:18036"/>
        <dbReference type="ChEBI" id="CHEBI:18408"/>
        <dbReference type="ChEBI" id="CHEBI:30616"/>
        <dbReference type="ChEBI" id="CHEBI:60488"/>
        <dbReference type="ChEBI" id="CHEBI:83228"/>
    </reaction>
    <physiologicalReaction direction="left-to-right" evidence="6">
        <dbReference type="Rhea" id="RHEA:56797"/>
    </physiologicalReaction>
</comment>
<dbReference type="InterPro" id="IPR036451">
    <property type="entry name" value="CblAdoTrfase-like_sf"/>
</dbReference>
<evidence type="ECO:0000313" key="14">
    <source>
        <dbReference type="Proteomes" id="UP000355283"/>
    </source>
</evidence>
<evidence type="ECO:0000256" key="9">
    <source>
        <dbReference type="ARBA" id="ARBA00075216"/>
    </source>
</evidence>
<keyword evidence="14" id="KW-1185">Reference proteome</keyword>
<dbReference type="Proteomes" id="UP000355283">
    <property type="component" value="Unassembled WGS sequence"/>
</dbReference>
<dbReference type="OrthoDB" id="549173at2759"/>
<dbReference type="AlphaFoldDB" id="A0A4D9CVG6"/>
<reference evidence="13 14" key="1">
    <citation type="submission" date="2019-01" db="EMBL/GenBank/DDBJ databases">
        <title>Nuclear Genome Assembly of the Microalgal Biofuel strain Nannochloropsis salina CCMP1776.</title>
        <authorList>
            <person name="Hovde B."/>
        </authorList>
    </citation>
    <scope>NUCLEOTIDE SEQUENCE [LARGE SCALE GENOMIC DNA]</scope>
    <source>
        <strain evidence="13 14">CCMP1776</strain>
    </source>
</reference>
<dbReference type="InterPro" id="IPR029499">
    <property type="entry name" value="PduO-typ"/>
</dbReference>
<accession>A0A4D9CVG6</accession>
<protein>
    <recommendedName>
        <fullName evidence="8">Corrinoid adenosyltransferase MMAB</fullName>
    </recommendedName>
    <alternativeName>
        <fullName evidence="9">ATP:co(I)rrinoid adenosyltransferase MMAB</fullName>
    </alternativeName>
</protein>
<evidence type="ECO:0000256" key="1">
    <source>
        <dbReference type="ARBA" id="ARBA00007487"/>
    </source>
</evidence>
<dbReference type="NCBIfam" id="TIGR00636">
    <property type="entry name" value="PduO_Nterm"/>
    <property type="match status" value="1"/>
</dbReference>
<evidence type="ECO:0000256" key="10">
    <source>
        <dbReference type="RuleBase" id="RU366026"/>
    </source>
</evidence>
<dbReference type="InterPro" id="IPR016030">
    <property type="entry name" value="CblAdoTrfase-like"/>
</dbReference>
<dbReference type="PANTHER" id="PTHR12213">
    <property type="entry name" value="CORRINOID ADENOSYLTRANSFERASE"/>
    <property type="match status" value="1"/>
</dbReference>
<feature type="region of interest" description="Disordered" evidence="11">
    <location>
        <begin position="52"/>
        <end position="92"/>
    </location>
</feature>
<keyword evidence="4 10" id="KW-0547">Nucleotide-binding</keyword>
<comment type="similarity">
    <text evidence="1 10">Belongs to the Cob(I)alamin adenosyltransferase family.</text>
</comment>
<gene>
    <name evidence="13" type="ORF">NSK_007195</name>
</gene>